<dbReference type="AlphaFoldDB" id="A0A4Z1DZJ4"/>
<dbReference type="GO" id="GO:0016491">
    <property type="term" value="F:oxidoreductase activity"/>
    <property type="evidence" value="ECO:0007669"/>
    <property type="project" value="InterPro"/>
</dbReference>
<dbReference type="InterPro" id="IPR050523">
    <property type="entry name" value="AKR_Detox_Biosynth"/>
</dbReference>
<protein>
    <submittedName>
        <fullName evidence="2">Putative oxidoreductase</fullName>
    </submittedName>
</protein>
<dbReference type="SUPFAM" id="SSF51430">
    <property type="entry name" value="NAD(P)-linked oxidoreductase"/>
    <property type="match status" value="1"/>
</dbReference>
<keyword evidence="3" id="KW-1185">Reference proteome</keyword>
<dbReference type="Gene3D" id="3.20.20.100">
    <property type="entry name" value="NADP-dependent oxidoreductase domain"/>
    <property type="match status" value="1"/>
</dbReference>
<feature type="domain" description="NADP-dependent oxidoreductase" evidence="1">
    <location>
        <begin position="34"/>
        <end position="330"/>
    </location>
</feature>
<dbReference type="EMBL" id="RHPJ01000006">
    <property type="protein sequence ID" value="TGO03792.1"/>
    <property type="molecule type" value="Genomic_DNA"/>
</dbReference>
<dbReference type="OrthoDB" id="9768793at2"/>
<dbReference type="Proteomes" id="UP000297318">
    <property type="component" value="Unassembled WGS sequence"/>
</dbReference>
<comment type="caution">
    <text evidence="2">The sequence shown here is derived from an EMBL/GenBank/DDBJ whole genome shotgun (WGS) entry which is preliminary data.</text>
</comment>
<gene>
    <name evidence="2" type="ORF">SERN_2992</name>
</gene>
<sequence length="334" mass="35045">MSSDTLPTENGSTDAVPTIVSAAAPHAPLGDVGPLVLGGNVFGWTADRDASFAVLDAFVEAGGRSIDSADVYSAWAEGNSGGESEAILGEWFAAHGRRDDVLVATKVSKHPERPGLARDNVRAAVEESLTRLQSETIDLYYAHADDETQSPEEIAATFDELVREGKIRAIGLSNFAPERLRAVVEAARAENLTPAAYSQDRWSLVERSIESELVPVLADLGLTELPYSSLASGFLTGKYRPGVEVDSPRAGGAGSYLERPGAGDLLGALDGVARAHDVEPASVALAWLRTRPTVGAPIASARTTDQLPALVASFTLDLTPADLRDLDAASDALG</sequence>
<evidence type="ECO:0000313" key="3">
    <source>
        <dbReference type="Proteomes" id="UP000297318"/>
    </source>
</evidence>
<dbReference type="InterPro" id="IPR036812">
    <property type="entry name" value="NAD(P)_OxRdtase_dom_sf"/>
</dbReference>
<dbReference type="RefSeq" id="WP_135851005.1">
    <property type="nucleotide sequence ID" value="NZ_RHPJ01000006.1"/>
</dbReference>
<dbReference type="PANTHER" id="PTHR43364:SF6">
    <property type="entry name" value="OXIDOREDUCTASE-RELATED"/>
    <property type="match status" value="1"/>
</dbReference>
<dbReference type="GO" id="GO:0005829">
    <property type="term" value="C:cytosol"/>
    <property type="evidence" value="ECO:0007669"/>
    <property type="project" value="TreeGrafter"/>
</dbReference>
<dbReference type="PROSITE" id="PS00062">
    <property type="entry name" value="ALDOKETO_REDUCTASE_2"/>
    <property type="match status" value="1"/>
</dbReference>
<evidence type="ECO:0000313" key="2">
    <source>
        <dbReference type="EMBL" id="TGO03792.1"/>
    </source>
</evidence>
<dbReference type="InterPro" id="IPR018170">
    <property type="entry name" value="Aldo/ket_reductase_CS"/>
</dbReference>
<name>A0A4Z1DZJ4_9MICO</name>
<proteinExistence type="predicted"/>
<dbReference type="Pfam" id="PF00248">
    <property type="entry name" value="Aldo_ket_red"/>
    <property type="match status" value="1"/>
</dbReference>
<accession>A0A4Z1DZJ4</accession>
<evidence type="ECO:0000259" key="1">
    <source>
        <dbReference type="Pfam" id="PF00248"/>
    </source>
</evidence>
<dbReference type="PANTHER" id="PTHR43364">
    <property type="entry name" value="NADH-SPECIFIC METHYLGLYOXAL REDUCTASE-RELATED"/>
    <property type="match status" value="1"/>
</dbReference>
<organism evidence="2 3">
    <name type="scientific">Serinibacter arcticus</name>
    <dbReference type="NCBI Taxonomy" id="1655435"/>
    <lineage>
        <taxon>Bacteria</taxon>
        <taxon>Bacillati</taxon>
        <taxon>Actinomycetota</taxon>
        <taxon>Actinomycetes</taxon>
        <taxon>Micrococcales</taxon>
        <taxon>Beutenbergiaceae</taxon>
        <taxon>Serinibacter</taxon>
    </lineage>
</organism>
<reference evidence="2 3" key="1">
    <citation type="submission" date="2018-11" db="EMBL/GenBank/DDBJ databases">
        <title>Complete genome sequencing of the Actinobacteria Serinibacter sp. K3-2.</title>
        <authorList>
            <person name="Rakitin A.L."/>
            <person name="Beletsky A.V."/>
            <person name="Mardanov A.V."/>
            <person name="Ravin N.V."/>
            <person name="Gromova A.S."/>
            <person name="Filippova S.N."/>
            <person name="Gal'Chenko V.F."/>
        </authorList>
    </citation>
    <scope>NUCLEOTIDE SEQUENCE [LARGE SCALE GENOMIC DNA]</scope>
    <source>
        <strain evidence="2 3">K3-2</strain>
    </source>
</reference>
<dbReference type="InterPro" id="IPR023210">
    <property type="entry name" value="NADP_OxRdtase_dom"/>
</dbReference>